<feature type="chain" id="PRO_5032991381" description="Peptidase S1 domain-containing protein" evidence="5">
    <location>
        <begin position="27"/>
        <end position="515"/>
    </location>
</feature>
<dbReference type="PROSITE" id="PS00134">
    <property type="entry name" value="TRYPSIN_HIS"/>
    <property type="match status" value="1"/>
</dbReference>
<dbReference type="InterPro" id="IPR043504">
    <property type="entry name" value="Peptidase_S1_PA_chymotrypsin"/>
</dbReference>
<dbReference type="OrthoDB" id="512168at2759"/>
<protein>
    <recommendedName>
        <fullName evidence="6">Peptidase S1 domain-containing protein</fullName>
    </recommendedName>
</protein>
<dbReference type="Pfam" id="PF00089">
    <property type="entry name" value="Trypsin"/>
    <property type="match status" value="1"/>
</dbReference>
<dbReference type="Proteomes" id="UP000660262">
    <property type="component" value="Unassembled WGS sequence"/>
</dbReference>
<dbReference type="InterPro" id="IPR001314">
    <property type="entry name" value="Peptidase_S1A"/>
</dbReference>
<feature type="signal peptide" evidence="5">
    <location>
        <begin position="1"/>
        <end position="26"/>
    </location>
</feature>
<keyword evidence="8" id="KW-1185">Reference proteome</keyword>
<dbReference type="SMART" id="SM00020">
    <property type="entry name" value="Tryp_SPc"/>
    <property type="match status" value="1"/>
</dbReference>
<name>A0A830H7P9_9CHLO</name>
<dbReference type="PANTHER" id="PTHR24276">
    <property type="entry name" value="POLYSERASE-RELATED"/>
    <property type="match status" value="1"/>
</dbReference>
<dbReference type="PRINTS" id="PR00722">
    <property type="entry name" value="CHYMOTRYPSIN"/>
</dbReference>
<dbReference type="GO" id="GO:0006508">
    <property type="term" value="P:proteolysis"/>
    <property type="evidence" value="ECO:0007669"/>
    <property type="project" value="UniProtKB-KW"/>
</dbReference>
<dbReference type="CDD" id="cd00190">
    <property type="entry name" value="Tryp_SPc"/>
    <property type="match status" value="1"/>
</dbReference>
<dbReference type="FunFam" id="2.40.10.10:FF:000002">
    <property type="entry name" value="Transmembrane protease serine"/>
    <property type="match status" value="1"/>
</dbReference>
<keyword evidence="3" id="KW-0645">Protease</keyword>
<feature type="region of interest" description="Disordered" evidence="4">
    <location>
        <begin position="141"/>
        <end position="170"/>
    </location>
</feature>
<evidence type="ECO:0000256" key="5">
    <source>
        <dbReference type="SAM" id="SignalP"/>
    </source>
</evidence>
<dbReference type="InterPro" id="IPR009003">
    <property type="entry name" value="Peptidase_S1_PA"/>
</dbReference>
<dbReference type="PROSITE" id="PS50240">
    <property type="entry name" value="TRYPSIN_DOM"/>
    <property type="match status" value="1"/>
</dbReference>
<organism evidence="7 8">
    <name type="scientific">Pycnococcus provasolii</name>
    <dbReference type="NCBI Taxonomy" id="41880"/>
    <lineage>
        <taxon>Eukaryota</taxon>
        <taxon>Viridiplantae</taxon>
        <taxon>Chlorophyta</taxon>
        <taxon>Pseudoscourfieldiophyceae</taxon>
        <taxon>Pseudoscourfieldiales</taxon>
        <taxon>Pycnococcaceae</taxon>
        <taxon>Pycnococcus</taxon>
    </lineage>
</organism>
<dbReference type="InterPro" id="IPR001254">
    <property type="entry name" value="Trypsin_dom"/>
</dbReference>
<feature type="domain" description="Peptidase S1" evidence="6">
    <location>
        <begin position="275"/>
        <end position="515"/>
    </location>
</feature>
<dbReference type="Gene3D" id="2.40.10.10">
    <property type="entry name" value="Trypsin-like serine proteases"/>
    <property type="match status" value="2"/>
</dbReference>
<keyword evidence="3" id="KW-0378">Hydrolase</keyword>
<dbReference type="GO" id="GO:0004252">
    <property type="term" value="F:serine-type endopeptidase activity"/>
    <property type="evidence" value="ECO:0007669"/>
    <property type="project" value="InterPro"/>
</dbReference>
<evidence type="ECO:0000313" key="8">
    <source>
        <dbReference type="Proteomes" id="UP000660262"/>
    </source>
</evidence>
<evidence type="ECO:0000313" key="7">
    <source>
        <dbReference type="EMBL" id="GHP02602.1"/>
    </source>
</evidence>
<feature type="compositionally biased region" description="Gly residues" evidence="4">
    <location>
        <begin position="61"/>
        <end position="77"/>
    </location>
</feature>
<comment type="similarity">
    <text evidence="1">Belongs to the peptidase S1 family.</text>
</comment>
<sequence>MSRQGCPLLLVVAAWCSSGIGGGVYAQQWTPSHDDGRSQFNPFLLLHNNDPWRAVELLMSGRGGGQNSDEGGGGGGYFAQPPPQPPSSSQQGGYYYPHIVGGSGGEQLQQQQTPPPSSYNNINRPWDYHYSPQSPWMTQYYGQTPPITTAPSDRPPPPPVVQQNNNNFLPRSMCAYPQGLPDHASHNSFPSPFSSMFNNNLPTSTSYYNPNPLRFMPVIAAQNEDSLSRLAMPWGGRSPMDLIMDDDGRLVVSDDRGGGGLEAVPRAGGEVSTRILQGEVPQRRDLYPFLVYLDGCGGSVIGPTKVLTAAHCVAGERTRGQIRQGDLAYFGCYKRGVDCSEVIRIASIKAHPDFDIRRSSFRTDNDVAVLTLERPTSSPAVRVATRELGAYYRENNAAVIMGWGTTREGDRGSQANIVRHAELQLVSDEECASRYGAGSLTTNMFCAGGQGKDSCQGDSGGPLIVNPRCGAPGGEVVQLGIVSWGRGCGRLGTPGVYTNLASERIAKFVYDEWRN</sequence>
<dbReference type="AlphaFoldDB" id="A0A830H7P9"/>
<accession>A0A830H7P9</accession>
<dbReference type="InterPro" id="IPR033116">
    <property type="entry name" value="TRYPSIN_SER"/>
</dbReference>
<dbReference type="PROSITE" id="PS00135">
    <property type="entry name" value="TRYPSIN_SER"/>
    <property type="match status" value="1"/>
</dbReference>
<proteinExistence type="inferred from homology"/>
<evidence type="ECO:0000259" key="6">
    <source>
        <dbReference type="PROSITE" id="PS50240"/>
    </source>
</evidence>
<dbReference type="InterPro" id="IPR050430">
    <property type="entry name" value="Peptidase_S1"/>
</dbReference>
<comment type="caution">
    <text evidence="7">The sequence shown here is derived from an EMBL/GenBank/DDBJ whole genome shotgun (WGS) entry which is preliminary data.</text>
</comment>
<feature type="region of interest" description="Disordered" evidence="4">
    <location>
        <begin position="60"/>
        <end position="125"/>
    </location>
</feature>
<dbReference type="InterPro" id="IPR018114">
    <property type="entry name" value="TRYPSIN_HIS"/>
</dbReference>
<dbReference type="PANTHER" id="PTHR24276:SF98">
    <property type="entry name" value="FI18310P1-RELATED"/>
    <property type="match status" value="1"/>
</dbReference>
<reference evidence="7" key="1">
    <citation type="submission" date="2020-10" db="EMBL/GenBank/DDBJ databases">
        <title>Unveiling of a novel bifunctional photoreceptor, Dualchrome1, isolated from a cosmopolitan green alga.</title>
        <authorList>
            <person name="Suzuki S."/>
            <person name="Kawachi M."/>
        </authorList>
    </citation>
    <scope>NUCLEOTIDE SEQUENCE</scope>
    <source>
        <strain evidence="7">NIES 2893</strain>
    </source>
</reference>
<gene>
    <name evidence="7" type="ORF">PPROV_000135800</name>
</gene>
<evidence type="ECO:0000256" key="3">
    <source>
        <dbReference type="RuleBase" id="RU363034"/>
    </source>
</evidence>
<evidence type="ECO:0000256" key="4">
    <source>
        <dbReference type="SAM" id="MobiDB-lite"/>
    </source>
</evidence>
<dbReference type="EMBL" id="BNJQ01000003">
    <property type="protein sequence ID" value="GHP02602.1"/>
    <property type="molecule type" value="Genomic_DNA"/>
</dbReference>
<evidence type="ECO:0000256" key="1">
    <source>
        <dbReference type="ARBA" id="ARBA00007664"/>
    </source>
</evidence>
<keyword evidence="3" id="KW-0720">Serine protease</keyword>
<dbReference type="SUPFAM" id="SSF50494">
    <property type="entry name" value="Trypsin-like serine proteases"/>
    <property type="match status" value="1"/>
</dbReference>
<keyword evidence="5" id="KW-0732">Signal</keyword>
<feature type="compositionally biased region" description="Polar residues" evidence="4">
    <location>
        <begin position="141"/>
        <end position="151"/>
    </location>
</feature>
<keyword evidence="2" id="KW-1015">Disulfide bond</keyword>
<evidence type="ECO:0000256" key="2">
    <source>
        <dbReference type="ARBA" id="ARBA00023157"/>
    </source>
</evidence>